<feature type="transmembrane region" description="Helical" evidence="5">
    <location>
        <begin position="155"/>
        <end position="173"/>
    </location>
</feature>
<dbReference type="GO" id="GO:0005886">
    <property type="term" value="C:plasma membrane"/>
    <property type="evidence" value="ECO:0007669"/>
    <property type="project" value="InterPro"/>
</dbReference>
<feature type="transmembrane region" description="Helical" evidence="5">
    <location>
        <begin position="21"/>
        <end position="43"/>
    </location>
</feature>
<protein>
    <submittedName>
        <fullName evidence="6">Uncharacterized protein</fullName>
    </submittedName>
</protein>
<dbReference type="NCBIfam" id="NF002099">
    <property type="entry name" value="PRK00944.1"/>
    <property type="match status" value="1"/>
</dbReference>
<dbReference type="AlphaFoldDB" id="A0A1M7C5G0"/>
<reference evidence="6 7" key="1">
    <citation type="submission" date="2016-11" db="EMBL/GenBank/DDBJ databases">
        <authorList>
            <person name="Jaros S."/>
            <person name="Januszkiewicz K."/>
            <person name="Wedrychowicz H."/>
        </authorList>
    </citation>
    <scope>NUCLEOTIDE SEQUENCE [LARGE SCALE GENOMIC DNA]</scope>
    <source>
        <strain evidence="6 7">DSM 29589</strain>
    </source>
</reference>
<sequence>MDSIRALCFGRAMLRSTRFPYLVTGLITLATAAILLGMGRGAICPCGYVDFWGPVGSEEANQQLADWYTPSHLLHGFLFYAPLWLVARRMTLGWRLVIATVVECAWEIVENTDAVIARYRETTISMDYIGDSVLNSVSDIVAMFVGFWLARVIPVWASVATVIGFELLTAVIIRDGLTLNVVMLLWPIDAIMEWQAGG</sequence>
<organism evidence="6 7">
    <name type="scientific">Roseovarius pacificus</name>
    <dbReference type="NCBI Taxonomy" id="337701"/>
    <lineage>
        <taxon>Bacteria</taxon>
        <taxon>Pseudomonadati</taxon>
        <taxon>Pseudomonadota</taxon>
        <taxon>Alphaproteobacteria</taxon>
        <taxon>Rhodobacterales</taxon>
        <taxon>Roseobacteraceae</taxon>
        <taxon>Roseovarius</taxon>
    </lineage>
</organism>
<dbReference type="EMBL" id="FRBR01000004">
    <property type="protein sequence ID" value="SHL62407.1"/>
    <property type="molecule type" value="Genomic_DNA"/>
</dbReference>
<dbReference type="RefSeq" id="WP_229709519.1">
    <property type="nucleotide sequence ID" value="NZ_BMLR01000004.1"/>
</dbReference>
<proteinExistence type="predicted"/>
<keyword evidence="7" id="KW-1185">Reference proteome</keyword>
<evidence type="ECO:0000256" key="5">
    <source>
        <dbReference type="SAM" id="Phobius"/>
    </source>
</evidence>
<evidence type="ECO:0000256" key="1">
    <source>
        <dbReference type="ARBA" id="ARBA00022475"/>
    </source>
</evidence>
<keyword evidence="2 5" id="KW-0812">Transmembrane</keyword>
<name>A0A1M7C5G0_9RHOB</name>
<accession>A0A1M7C5G0</accession>
<keyword evidence="3 5" id="KW-1133">Transmembrane helix</keyword>
<dbReference type="STRING" id="337701.SAMN05444398_104113"/>
<dbReference type="Pfam" id="PF10755">
    <property type="entry name" value="DUF2585"/>
    <property type="match status" value="1"/>
</dbReference>
<evidence type="ECO:0000256" key="4">
    <source>
        <dbReference type="ARBA" id="ARBA00023136"/>
    </source>
</evidence>
<gene>
    <name evidence="6" type="ORF">SAMN05444398_104113</name>
</gene>
<dbReference type="Proteomes" id="UP000183974">
    <property type="component" value="Unassembled WGS sequence"/>
</dbReference>
<evidence type="ECO:0000313" key="6">
    <source>
        <dbReference type="EMBL" id="SHL62407.1"/>
    </source>
</evidence>
<evidence type="ECO:0000256" key="3">
    <source>
        <dbReference type="ARBA" id="ARBA00022989"/>
    </source>
</evidence>
<evidence type="ECO:0000256" key="2">
    <source>
        <dbReference type="ARBA" id="ARBA00022692"/>
    </source>
</evidence>
<keyword evidence="1" id="KW-1003">Cell membrane</keyword>
<dbReference type="InterPro" id="IPR019691">
    <property type="entry name" value="DUF2585"/>
</dbReference>
<evidence type="ECO:0000313" key="7">
    <source>
        <dbReference type="Proteomes" id="UP000183974"/>
    </source>
</evidence>
<feature type="transmembrane region" description="Helical" evidence="5">
    <location>
        <begin position="67"/>
        <end position="87"/>
    </location>
</feature>
<keyword evidence="4 5" id="KW-0472">Membrane</keyword>